<organism evidence="4 5">
    <name type="scientific">Paenibacillus chibensis</name>
    <dbReference type="NCBI Taxonomy" id="59846"/>
    <lineage>
        <taxon>Bacteria</taxon>
        <taxon>Bacillati</taxon>
        <taxon>Bacillota</taxon>
        <taxon>Bacilli</taxon>
        <taxon>Bacillales</taxon>
        <taxon>Paenibacillaceae</taxon>
        <taxon>Paenibacillus</taxon>
    </lineage>
</organism>
<sequence>METSGILAVIAIVISLFLFIKVTSLQSQMNNLKADLEWMRNRAGSPSFPASAVTSPPPTEKQETSGSSDLDERLLYLLRSGQKIKAIKKLREARPMGLKEAKEYVEALERDVL</sequence>
<dbReference type="SUPFAM" id="SSF54736">
    <property type="entry name" value="ClpS-like"/>
    <property type="match status" value="1"/>
</dbReference>
<dbReference type="RefSeq" id="WP_328276818.1">
    <property type="nucleotide sequence ID" value="NZ_JARTLD010000021.1"/>
</dbReference>
<proteinExistence type="predicted"/>
<dbReference type="InterPro" id="IPR013823">
    <property type="entry name" value="Ribosomal_bL12_C"/>
</dbReference>
<dbReference type="Proteomes" id="UP001343257">
    <property type="component" value="Unassembled WGS sequence"/>
</dbReference>
<name>A0ABU6PQV5_9BACL</name>
<reference evidence="4 5" key="1">
    <citation type="submission" date="2023-03" db="EMBL/GenBank/DDBJ databases">
        <title>Bacillus Genome Sequencing.</title>
        <authorList>
            <person name="Dunlap C."/>
        </authorList>
    </citation>
    <scope>NUCLEOTIDE SEQUENCE [LARGE SCALE GENOMIC DNA]</scope>
    <source>
        <strain evidence="4 5">NRS-52</strain>
    </source>
</reference>
<accession>A0ABU6PQV5</accession>
<feature type="domain" description="Large ribosomal subunit protein bL12 C-terminal" evidence="3">
    <location>
        <begin position="81"/>
        <end position="110"/>
    </location>
</feature>
<feature type="region of interest" description="Disordered" evidence="1">
    <location>
        <begin position="46"/>
        <end position="68"/>
    </location>
</feature>
<keyword evidence="5" id="KW-1185">Reference proteome</keyword>
<keyword evidence="4" id="KW-0687">Ribonucleoprotein</keyword>
<keyword evidence="2" id="KW-0812">Transmembrane</keyword>
<dbReference type="EMBL" id="JARTLD010000021">
    <property type="protein sequence ID" value="MED5017251.1"/>
    <property type="molecule type" value="Genomic_DNA"/>
</dbReference>
<evidence type="ECO:0000259" key="3">
    <source>
        <dbReference type="Pfam" id="PF00542"/>
    </source>
</evidence>
<feature type="transmembrane region" description="Helical" evidence="2">
    <location>
        <begin position="6"/>
        <end position="23"/>
    </location>
</feature>
<evidence type="ECO:0000256" key="1">
    <source>
        <dbReference type="SAM" id="MobiDB-lite"/>
    </source>
</evidence>
<keyword evidence="2" id="KW-0472">Membrane</keyword>
<dbReference type="Gene3D" id="3.30.1390.10">
    <property type="match status" value="1"/>
</dbReference>
<gene>
    <name evidence="4" type="ORF">P9847_08005</name>
</gene>
<evidence type="ECO:0000256" key="2">
    <source>
        <dbReference type="SAM" id="Phobius"/>
    </source>
</evidence>
<comment type="caution">
    <text evidence="4">The sequence shown here is derived from an EMBL/GenBank/DDBJ whole genome shotgun (WGS) entry which is preliminary data.</text>
</comment>
<evidence type="ECO:0000313" key="5">
    <source>
        <dbReference type="Proteomes" id="UP001343257"/>
    </source>
</evidence>
<keyword evidence="4" id="KW-0689">Ribosomal protein</keyword>
<keyword evidence="2" id="KW-1133">Transmembrane helix</keyword>
<dbReference type="GO" id="GO:0005840">
    <property type="term" value="C:ribosome"/>
    <property type="evidence" value="ECO:0007669"/>
    <property type="project" value="UniProtKB-KW"/>
</dbReference>
<protein>
    <submittedName>
        <fullName evidence="4">Ribosomal protein L7/L12</fullName>
    </submittedName>
</protein>
<evidence type="ECO:0000313" key="4">
    <source>
        <dbReference type="EMBL" id="MED5017251.1"/>
    </source>
</evidence>
<dbReference type="InterPro" id="IPR014719">
    <property type="entry name" value="Ribosomal_bL12_C/ClpS-like"/>
</dbReference>
<dbReference type="Pfam" id="PF00542">
    <property type="entry name" value="Ribosomal_L12"/>
    <property type="match status" value="1"/>
</dbReference>